<protein>
    <recommendedName>
        <fullName evidence="7">Bifunctional glutamine synthetase adenylyltransferase/adenylyl-removing enzyme</fullName>
    </recommendedName>
    <alternativeName>
        <fullName evidence="7">ATP:glutamine synthetase adenylyltransferase</fullName>
    </alternativeName>
    <alternativeName>
        <fullName evidence="7">ATase</fullName>
    </alternativeName>
    <domain>
        <recommendedName>
            <fullName evidence="7">Glutamine synthetase adenylyl-L-tyrosine phosphorylase</fullName>
            <ecNumber evidence="7">2.7.7.89</ecNumber>
        </recommendedName>
        <alternativeName>
            <fullName evidence="7">Adenylyl removase</fullName>
            <shortName evidence="7">AR</shortName>
            <shortName evidence="7">AT-N</shortName>
        </alternativeName>
    </domain>
    <domain>
        <recommendedName>
            <fullName evidence="7">Glutamine synthetase adenylyl transferase</fullName>
            <ecNumber evidence="7">2.7.7.42</ecNumber>
        </recommendedName>
        <alternativeName>
            <fullName evidence="7">Adenylyl transferase</fullName>
            <shortName evidence="7">AT</shortName>
            <shortName evidence="7">AT-C</shortName>
        </alternativeName>
    </domain>
</protein>
<evidence type="ECO:0000259" key="8">
    <source>
        <dbReference type="Pfam" id="PF03710"/>
    </source>
</evidence>
<keyword evidence="2 7" id="KW-0548">Nucleotidyltransferase</keyword>
<dbReference type="SUPFAM" id="SSF81593">
    <property type="entry name" value="Nucleotidyltransferase substrate binding subunit/domain"/>
    <property type="match status" value="2"/>
</dbReference>
<dbReference type="InterPro" id="IPR023057">
    <property type="entry name" value="GlnE"/>
</dbReference>
<gene>
    <name evidence="7" type="primary">glnE</name>
    <name evidence="10" type="ORF">J2T60_002633</name>
</gene>
<feature type="domain" description="Glutamate-ammonia ligase adenylyltransferase repeated" evidence="8">
    <location>
        <begin position="536"/>
        <end position="789"/>
    </location>
</feature>
<dbReference type="EC" id="2.7.7.42" evidence="7"/>
<dbReference type="Gene3D" id="1.20.120.330">
    <property type="entry name" value="Nucleotidyltransferases domain 2"/>
    <property type="match status" value="2"/>
</dbReference>
<comment type="function">
    <text evidence="7">Involved in the regulation of glutamine synthetase GlnA, a key enzyme in the process to assimilate ammonia. When cellular nitrogen levels are high, the C-terminal adenylyl transferase (AT) inactivates GlnA by covalent transfer of an adenylyl group from ATP to specific tyrosine residue of GlnA, thus reducing its activity. Conversely, when nitrogen levels are low, the N-terminal adenylyl removase (AR) activates GlnA by removing the adenylyl group by phosphorolysis, increasing its activity. The regulatory region of GlnE binds the signal transduction protein PII (GlnB) which indicates the nitrogen status of the cell.</text>
</comment>
<organism evidence="10 11">
    <name type="scientific">Natronospira proteinivora</name>
    <dbReference type="NCBI Taxonomy" id="1807133"/>
    <lineage>
        <taxon>Bacteria</taxon>
        <taxon>Pseudomonadati</taxon>
        <taxon>Pseudomonadota</taxon>
        <taxon>Gammaproteobacteria</taxon>
        <taxon>Natronospirales</taxon>
        <taxon>Natronospiraceae</taxon>
        <taxon>Natronospira</taxon>
    </lineage>
</organism>
<evidence type="ECO:0000256" key="7">
    <source>
        <dbReference type="HAMAP-Rule" id="MF_00802"/>
    </source>
</evidence>
<dbReference type="PANTHER" id="PTHR30621">
    <property type="entry name" value="GLUTAMINE SYNTHETASE ADENYLYLTRANSFERASE"/>
    <property type="match status" value="1"/>
</dbReference>
<feature type="domain" description="Glutamate-ammonia ligase adenylyltransferase repeated" evidence="8">
    <location>
        <begin position="17"/>
        <end position="257"/>
    </location>
</feature>
<dbReference type="InterPro" id="IPR013546">
    <property type="entry name" value="PII_UdlTrfase/GS_AdlTrfase"/>
</dbReference>
<evidence type="ECO:0000256" key="3">
    <source>
        <dbReference type="ARBA" id="ARBA00022741"/>
    </source>
</evidence>
<dbReference type="CDD" id="cd05401">
    <property type="entry name" value="NT_GlnE_GlnD_like"/>
    <property type="match status" value="2"/>
</dbReference>
<dbReference type="GO" id="GO:0008882">
    <property type="term" value="F:[glutamate-ammonia-ligase] adenylyltransferase activity"/>
    <property type="evidence" value="ECO:0007669"/>
    <property type="project" value="UniProtKB-EC"/>
</dbReference>
<sequence length="925" mass="103546">MPQQLREDYPDLADKGLEHVLAVSPYIEHAFARDEGLAEWLLTADRLETVQSPEAIAERWAGLREMEQEADLMRALRRARNREMVLCLWRDLQGWASLAETLAALSATADTLISAAHDWAEAKLQARHGIPRNAEGEVQSLVVLALGKLGGQELNFSSDVDLIFVFPEAGETDGERCLDNEPFFVRLGQQMIRLLDETTADGQVYRVDMRLRPFGASGPLVMNFTGVETYYQLHGREWERYALIKARPVAGDIEAGEDLMKTLRPFVYRRYLDYSVFGSLRDMKQGIRREVRRKGLEANIKLGRGGIREIEFIAQLFQLIRGGREPALQSRRLLPVLAAIGEQGHLEKTTVAELSQAYECLRRLENRIQGLHDAQTHDLPRDSDDQARLLKAMDMAEWSELEDRVAAVRQTVAAAFDDVFVGPALPEEQQSGNAFADLWQDRLDEAPADKLLRRTGFEDPARARQLLASLRESHPVRRMGERGRQRLDRLLPSVLHLAAGKDNAVATLQQMLQVVEAIATRTAYLALLVENPRALEHLGRLCSASPWVADRIARHPLLLDELIDPRIFQQAPAPEDYAQELDALLRPAGEDLERLMDGLREFHQAVVLRIVAADINGTLSARQASDRLTLLAELILDRVQSIARADLIRRHGHPRCQDPEPREPGFITVAYGKLGSHELAYGSDLDLVFLHDSAGEEQQTDGERCLDNGQFFARLAQRIIHQLATPTPAGVLYEVDTRLRPSGASGLLVSGLAAFVQYQSEKAWTWEHQALLRARAVAGEAGLRDRFEQARREILARPRDEAGLRDDIVAMRSRMLESHASGEDDPKRDAGGLVDIEFLAQYWALRHAADHPEILARTSTIGLLEALAEAGCIERAQAETLAEAAEQLRAAIHARTLAGDRAIRQAESLAEVRSEVARIWDQTLV</sequence>
<evidence type="ECO:0000256" key="1">
    <source>
        <dbReference type="ARBA" id="ARBA00022679"/>
    </source>
</evidence>
<keyword evidence="6 7" id="KW-0511">Multifunctional enzyme</keyword>
<accession>A0ABT1GBG4</accession>
<comment type="cofactor">
    <cofactor evidence="7">
        <name>Mg(2+)</name>
        <dbReference type="ChEBI" id="CHEBI:18420"/>
    </cofactor>
</comment>
<feature type="domain" description="PII-uridylyltransferase/Glutamine-synthetase adenylyltransferase" evidence="9">
    <location>
        <begin position="282"/>
        <end position="420"/>
    </location>
</feature>
<keyword evidence="11" id="KW-1185">Reference proteome</keyword>
<dbReference type="Gene3D" id="3.30.460.10">
    <property type="entry name" value="Beta Polymerase, domain 2"/>
    <property type="match status" value="2"/>
</dbReference>
<evidence type="ECO:0000313" key="10">
    <source>
        <dbReference type="EMBL" id="MCP1728619.1"/>
    </source>
</evidence>
<comment type="similarity">
    <text evidence="7">Belongs to the GlnE family.</text>
</comment>
<feature type="region of interest" description="Adenylyl transferase" evidence="7">
    <location>
        <begin position="431"/>
        <end position="925"/>
    </location>
</feature>
<dbReference type="RefSeq" id="WP_253451198.1">
    <property type="nucleotide sequence ID" value="NZ_JALJYF010000003.1"/>
</dbReference>
<dbReference type="HAMAP" id="MF_00802">
    <property type="entry name" value="GlnE"/>
    <property type="match status" value="1"/>
</dbReference>
<dbReference type="EC" id="2.7.7.89" evidence="7"/>
<dbReference type="NCBIfam" id="NF008292">
    <property type="entry name" value="PRK11072.1"/>
    <property type="match status" value="1"/>
</dbReference>
<dbReference type="Proteomes" id="UP001523550">
    <property type="component" value="Unassembled WGS sequence"/>
</dbReference>
<dbReference type="Pfam" id="PF03710">
    <property type="entry name" value="GlnE"/>
    <property type="match status" value="2"/>
</dbReference>
<keyword evidence="4 7" id="KW-0067">ATP-binding</keyword>
<dbReference type="SUPFAM" id="SSF81301">
    <property type="entry name" value="Nucleotidyltransferase"/>
    <property type="match status" value="2"/>
</dbReference>
<dbReference type="EMBL" id="JALJYF010000003">
    <property type="protein sequence ID" value="MCP1728619.1"/>
    <property type="molecule type" value="Genomic_DNA"/>
</dbReference>
<feature type="domain" description="PII-uridylyltransferase/Glutamine-synthetase adenylyltransferase" evidence="9">
    <location>
        <begin position="818"/>
        <end position="894"/>
    </location>
</feature>
<dbReference type="InterPro" id="IPR043519">
    <property type="entry name" value="NT_sf"/>
</dbReference>
<comment type="catalytic activity">
    <reaction evidence="7">
        <text>[glutamine synthetase]-O(4)-(5'-adenylyl)-L-tyrosine + phosphate = [glutamine synthetase]-L-tyrosine + ADP</text>
        <dbReference type="Rhea" id="RHEA:43716"/>
        <dbReference type="Rhea" id="RHEA-COMP:10660"/>
        <dbReference type="Rhea" id="RHEA-COMP:10661"/>
        <dbReference type="ChEBI" id="CHEBI:43474"/>
        <dbReference type="ChEBI" id="CHEBI:46858"/>
        <dbReference type="ChEBI" id="CHEBI:83624"/>
        <dbReference type="ChEBI" id="CHEBI:456216"/>
        <dbReference type="EC" id="2.7.7.89"/>
    </reaction>
</comment>
<evidence type="ECO:0000313" key="11">
    <source>
        <dbReference type="Proteomes" id="UP001523550"/>
    </source>
</evidence>
<keyword evidence="5 7" id="KW-0460">Magnesium</keyword>
<proteinExistence type="inferred from homology"/>
<reference evidence="10 11" key="1">
    <citation type="submission" date="2022-03" db="EMBL/GenBank/DDBJ databases">
        <title>Genomic Encyclopedia of Type Strains, Phase III (KMG-III): the genomes of soil and plant-associated and newly described type strains.</title>
        <authorList>
            <person name="Whitman W."/>
        </authorList>
    </citation>
    <scope>NUCLEOTIDE SEQUENCE [LARGE SCALE GENOMIC DNA]</scope>
    <source>
        <strain evidence="10 11">BSker1</strain>
    </source>
</reference>
<keyword evidence="1 7" id="KW-0808">Transferase</keyword>
<comment type="catalytic activity">
    <reaction evidence="7">
        <text>[glutamine synthetase]-L-tyrosine + ATP = [glutamine synthetase]-O(4)-(5'-adenylyl)-L-tyrosine + diphosphate</text>
        <dbReference type="Rhea" id="RHEA:18589"/>
        <dbReference type="Rhea" id="RHEA-COMP:10660"/>
        <dbReference type="Rhea" id="RHEA-COMP:10661"/>
        <dbReference type="ChEBI" id="CHEBI:30616"/>
        <dbReference type="ChEBI" id="CHEBI:33019"/>
        <dbReference type="ChEBI" id="CHEBI:46858"/>
        <dbReference type="ChEBI" id="CHEBI:83624"/>
        <dbReference type="EC" id="2.7.7.42"/>
    </reaction>
</comment>
<comment type="caution">
    <text evidence="10">The sequence shown here is derived from an EMBL/GenBank/DDBJ whole genome shotgun (WGS) entry which is preliminary data.</text>
</comment>
<evidence type="ECO:0000256" key="5">
    <source>
        <dbReference type="ARBA" id="ARBA00022842"/>
    </source>
</evidence>
<evidence type="ECO:0000256" key="6">
    <source>
        <dbReference type="ARBA" id="ARBA00023268"/>
    </source>
</evidence>
<evidence type="ECO:0000256" key="4">
    <source>
        <dbReference type="ARBA" id="ARBA00022840"/>
    </source>
</evidence>
<dbReference type="InterPro" id="IPR005190">
    <property type="entry name" value="GlnE_rpt_dom"/>
</dbReference>
<evidence type="ECO:0000259" key="9">
    <source>
        <dbReference type="Pfam" id="PF08335"/>
    </source>
</evidence>
<dbReference type="PANTHER" id="PTHR30621:SF0">
    <property type="entry name" value="BIFUNCTIONAL GLUTAMINE SYNTHETASE ADENYLYLTRANSFERASE_ADENYLYL-REMOVING ENZYME"/>
    <property type="match status" value="1"/>
</dbReference>
<dbReference type="Gene3D" id="1.20.120.1510">
    <property type="match status" value="1"/>
</dbReference>
<dbReference type="Pfam" id="PF08335">
    <property type="entry name" value="GlnD_UR_UTase"/>
    <property type="match status" value="2"/>
</dbReference>
<name>A0ABT1GBG4_9GAMM</name>
<keyword evidence="3 7" id="KW-0547">Nucleotide-binding</keyword>
<feature type="region of interest" description="Adenylyl removase" evidence="7">
    <location>
        <begin position="1"/>
        <end position="424"/>
    </location>
</feature>
<evidence type="ECO:0000256" key="2">
    <source>
        <dbReference type="ARBA" id="ARBA00022695"/>
    </source>
</evidence>